<accession>A0A504YS37</accession>
<comment type="caution">
    <text evidence="1">The sequence shown here is derived from an EMBL/GenBank/DDBJ whole genome shotgun (WGS) entry which is preliminary data.</text>
</comment>
<evidence type="ECO:0000313" key="2">
    <source>
        <dbReference type="Proteomes" id="UP000316759"/>
    </source>
</evidence>
<evidence type="ECO:0000313" key="1">
    <source>
        <dbReference type="EMBL" id="TPP60570.1"/>
    </source>
</evidence>
<dbReference type="EMBL" id="SUNJ01009238">
    <property type="protein sequence ID" value="TPP60570.1"/>
    <property type="molecule type" value="Genomic_DNA"/>
</dbReference>
<name>A0A504YS37_FASGI</name>
<dbReference type="OrthoDB" id="69711at2759"/>
<protein>
    <submittedName>
        <fullName evidence="1">Uncharacterized protein</fullName>
    </submittedName>
</protein>
<dbReference type="AlphaFoldDB" id="A0A504YS37"/>
<gene>
    <name evidence="1" type="ORF">FGIG_03361</name>
</gene>
<dbReference type="Proteomes" id="UP000316759">
    <property type="component" value="Unassembled WGS sequence"/>
</dbReference>
<keyword evidence="2" id="KW-1185">Reference proteome</keyword>
<sequence>MDEEITNSVQFLKELSECLRDNGPEAANKLLLKYIKQPKMQDAPVFAVASTVARMLASSFSRVNKKKYEYHILKSRDYAKSGLELDDGNSSCAKSYAVALEAVAKFKGLYKWIVCVLDMQTAWLKALELNPGDPQILHGLGMWPRTKQVICWKISVQAREQSRIRTCDQVTYCNPYCFNYLKIRSFSVSESTSARRKLDCIFVFPHCLNYRNPLAELVCLFGFISQSKLIFSKT</sequence>
<proteinExistence type="predicted"/>
<reference evidence="1 2" key="1">
    <citation type="submission" date="2019-04" db="EMBL/GenBank/DDBJ databases">
        <title>Annotation for the trematode Fasciola gigantica.</title>
        <authorList>
            <person name="Choi Y.-J."/>
        </authorList>
    </citation>
    <scope>NUCLEOTIDE SEQUENCE [LARGE SCALE GENOMIC DNA]</scope>
    <source>
        <strain evidence="1">Uganda_cow_1</strain>
    </source>
</reference>
<organism evidence="1 2">
    <name type="scientific">Fasciola gigantica</name>
    <name type="common">Giant liver fluke</name>
    <dbReference type="NCBI Taxonomy" id="46835"/>
    <lineage>
        <taxon>Eukaryota</taxon>
        <taxon>Metazoa</taxon>
        <taxon>Spiralia</taxon>
        <taxon>Lophotrochozoa</taxon>
        <taxon>Platyhelminthes</taxon>
        <taxon>Trematoda</taxon>
        <taxon>Digenea</taxon>
        <taxon>Plagiorchiida</taxon>
        <taxon>Echinostomata</taxon>
        <taxon>Echinostomatoidea</taxon>
        <taxon>Fasciolidae</taxon>
        <taxon>Fasciola</taxon>
    </lineage>
</organism>